<evidence type="ECO:0000313" key="5">
    <source>
        <dbReference type="Proteomes" id="UP000001593"/>
    </source>
</evidence>
<comment type="similarity">
    <text evidence="1">Belongs to the asteroid family.</text>
</comment>
<keyword evidence="5" id="KW-1185">Reference proteome</keyword>
<dbReference type="EMBL" id="DS471911">
    <property type="protein sequence ID" value="EDO28183.1"/>
    <property type="molecule type" value="Genomic_DNA"/>
</dbReference>
<sequence length="634" mass="70916">MGIRGLSSYIETLDVWEKIELKDTKVVIDGSCLVFNLYYNSGLDFRNGGEYYEFAQVVSSFFQALSSNNVEAYVVFDGAIDPSGRKVDTIERRMQDSIYNAGEPDGRVRPKLSALVLSQAMRDIGVKFVRIDCEADEEIASLAKKFQCPVLSDDSDFFIFDLPGGFIRLTSLHWRSFPLSTKLYSRQKMADYLQLRPDLMPLFASVLGNDFVSSSAVEPFYTAIPRNHKGGGSRFRNVADFLRGLESIEKGVDSVLKCIKNQECQNHLRDALHTSLNSYTSVGKSKASNFFISDGGANDGWSEIGGTEFPSWVVNGFRKCAYPSDYISAAISGMRFLACQVENLAKMSSCSCTIDLRRALYAMTQPGKPNEEKHDKVTRIKEWDRSEKELTNYFIDPKYDLEGYGKLPTLIQIKELPLEEREMLFFLLLESNTSTIKLQKAATRYWIKHANPQDSHIEAVILNHLVLPESREKKISCVDSLHSFAQWQNVMLETIYTNQVLNFPLAEPAVSGLYGSGVAALGITEQLQKGQKASSIVHPLDHDLYQRLRDAVMEGICKVESLSSASKKESSKEKPKNKKPPTGLAGIGTAGIEGWMSSRPLAMCVANDSFRFVGSLTVKILWKSSNSCTIRNPF</sequence>
<evidence type="ECO:0000256" key="1">
    <source>
        <dbReference type="ARBA" id="ARBA00007398"/>
    </source>
</evidence>
<evidence type="ECO:0000313" key="4">
    <source>
        <dbReference type="EMBL" id="EDO28183.1"/>
    </source>
</evidence>
<name>A7T769_NEMVE</name>
<dbReference type="InterPro" id="IPR026832">
    <property type="entry name" value="Asteroid"/>
</dbReference>
<accession>A7T769</accession>
<dbReference type="InterPro" id="IPR039436">
    <property type="entry name" value="Asteroid_dom"/>
</dbReference>
<dbReference type="AlphaFoldDB" id="A7T769"/>
<organism evidence="4 5">
    <name type="scientific">Nematostella vectensis</name>
    <name type="common">Starlet sea anemone</name>
    <dbReference type="NCBI Taxonomy" id="45351"/>
    <lineage>
        <taxon>Eukaryota</taxon>
        <taxon>Metazoa</taxon>
        <taxon>Cnidaria</taxon>
        <taxon>Anthozoa</taxon>
        <taxon>Hexacorallia</taxon>
        <taxon>Actiniaria</taxon>
        <taxon>Edwardsiidae</taxon>
        <taxon>Nematostella</taxon>
    </lineage>
</organism>
<dbReference type="PANTHER" id="PTHR15665:SF1">
    <property type="entry name" value="PROTEIN ASTEROID HOMOLOG 1"/>
    <property type="match status" value="1"/>
</dbReference>
<dbReference type="PANTHER" id="PTHR15665">
    <property type="entry name" value="ASTEROID PROTEIN"/>
    <property type="match status" value="1"/>
</dbReference>
<dbReference type="eggNOG" id="ENOG502QQRA">
    <property type="taxonomic scope" value="Eukaryota"/>
</dbReference>
<dbReference type="PhylomeDB" id="A7T769"/>
<dbReference type="SUPFAM" id="SSF88723">
    <property type="entry name" value="PIN domain-like"/>
    <property type="match status" value="1"/>
</dbReference>
<protein>
    <recommendedName>
        <fullName evidence="3">Asteroid domain-containing protein</fullName>
    </recommendedName>
</protein>
<feature type="region of interest" description="Disordered" evidence="2">
    <location>
        <begin position="564"/>
        <end position="585"/>
    </location>
</feature>
<evidence type="ECO:0000256" key="2">
    <source>
        <dbReference type="SAM" id="MobiDB-lite"/>
    </source>
</evidence>
<dbReference type="InterPro" id="IPR029060">
    <property type="entry name" value="PIN-like_dom_sf"/>
</dbReference>
<evidence type="ECO:0000259" key="3">
    <source>
        <dbReference type="Pfam" id="PF12813"/>
    </source>
</evidence>
<dbReference type="Pfam" id="PF12813">
    <property type="entry name" value="XPG_I_2"/>
    <property type="match status" value="1"/>
</dbReference>
<dbReference type="Gene3D" id="3.40.50.1010">
    <property type="entry name" value="5'-nuclease"/>
    <property type="match status" value="1"/>
</dbReference>
<proteinExistence type="inferred from homology"/>
<dbReference type="Proteomes" id="UP000001593">
    <property type="component" value="Unassembled WGS sequence"/>
</dbReference>
<reference evidence="4 5" key="1">
    <citation type="journal article" date="2007" name="Science">
        <title>Sea anemone genome reveals ancestral eumetazoan gene repertoire and genomic organization.</title>
        <authorList>
            <person name="Putnam N.H."/>
            <person name="Srivastava M."/>
            <person name="Hellsten U."/>
            <person name="Dirks B."/>
            <person name="Chapman J."/>
            <person name="Salamov A."/>
            <person name="Terry A."/>
            <person name="Shapiro H."/>
            <person name="Lindquist E."/>
            <person name="Kapitonov V.V."/>
            <person name="Jurka J."/>
            <person name="Genikhovich G."/>
            <person name="Grigoriev I.V."/>
            <person name="Lucas S.M."/>
            <person name="Steele R.E."/>
            <person name="Finnerty J.R."/>
            <person name="Technau U."/>
            <person name="Martindale M.Q."/>
            <person name="Rokhsar D.S."/>
        </authorList>
    </citation>
    <scope>NUCLEOTIDE SEQUENCE [LARGE SCALE GENOMIC DNA]</scope>
    <source>
        <strain evidence="5">CH2 X CH6</strain>
    </source>
</reference>
<gene>
    <name evidence="4" type="ORF">NEMVEDRAFT_v1g223271</name>
</gene>
<dbReference type="OMA" id="KSHWFER"/>
<feature type="domain" description="Asteroid" evidence="3">
    <location>
        <begin position="131"/>
        <end position="202"/>
    </location>
</feature>
<dbReference type="HOGENOM" id="CLU_017330_1_0_1"/>
<dbReference type="STRING" id="45351.A7T769"/>
<dbReference type="InParanoid" id="A7T769"/>